<name>A0ACB8E7D1_9SAUR</name>
<organism evidence="1 2">
    <name type="scientific">Sphaerodactylus townsendi</name>
    <dbReference type="NCBI Taxonomy" id="933632"/>
    <lineage>
        <taxon>Eukaryota</taxon>
        <taxon>Metazoa</taxon>
        <taxon>Chordata</taxon>
        <taxon>Craniata</taxon>
        <taxon>Vertebrata</taxon>
        <taxon>Euteleostomi</taxon>
        <taxon>Lepidosauria</taxon>
        <taxon>Squamata</taxon>
        <taxon>Bifurcata</taxon>
        <taxon>Gekkota</taxon>
        <taxon>Sphaerodactylidae</taxon>
        <taxon>Sphaerodactylus</taxon>
    </lineage>
</organism>
<gene>
    <name evidence="1" type="ORF">K3G42_001778</name>
</gene>
<dbReference type="EMBL" id="CM037623">
    <property type="protein sequence ID" value="KAH7987921.1"/>
    <property type="molecule type" value="Genomic_DNA"/>
</dbReference>
<proteinExistence type="predicted"/>
<dbReference type="Proteomes" id="UP000827872">
    <property type="component" value="Linkage Group LG10"/>
</dbReference>
<reference evidence="1" key="1">
    <citation type="submission" date="2021-08" db="EMBL/GenBank/DDBJ databases">
        <title>The first chromosome-level gecko genome reveals the dynamic sex chromosomes of Neotropical dwarf geckos (Sphaerodactylidae: Sphaerodactylus).</title>
        <authorList>
            <person name="Pinto B.J."/>
            <person name="Keating S.E."/>
            <person name="Gamble T."/>
        </authorList>
    </citation>
    <scope>NUCLEOTIDE SEQUENCE</scope>
    <source>
        <strain evidence="1">TG3544</strain>
    </source>
</reference>
<keyword evidence="2" id="KW-1185">Reference proteome</keyword>
<sequence length="115" mass="12601">MGSGLRGRARPIRKAFVPAMRLALPPRPPQQFSVRPLRMLPRGRREARRGHLPCPAPPPREVEGPEEARAQPLPGVWAVLLRPGPPPSSPAPPRLRPPPTPPRRPPAPPAVRAPR</sequence>
<evidence type="ECO:0000313" key="2">
    <source>
        <dbReference type="Proteomes" id="UP000827872"/>
    </source>
</evidence>
<evidence type="ECO:0000313" key="1">
    <source>
        <dbReference type="EMBL" id="KAH7987921.1"/>
    </source>
</evidence>
<protein>
    <submittedName>
        <fullName evidence="1">Uncharacterized protein</fullName>
    </submittedName>
</protein>
<comment type="caution">
    <text evidence="1">The sequence shown here is derived from an EMBL/GenBank/DDBJ whole genome shotgun (WGS) entry which is preliminary data.</text>
</comment>
<accession>A0ACB8E7D1</accession>